<dbReference type="Proteomes" id="UP000682111">
    <property type="component" value="Unassembled WGS sequence"/>
</dbReference>
<name>A0A919WEH4_9BACI</name>
<dbReference type="EMBL" id="BORC01000001">
    <property type="protein sequence ID" value="GIN60463.1"/>
    <property type="molecule type" value="Genomic_DNA"/>
</dbReference>
<organism evidence="1 2">
    <name type="scientific">Robertmurraya siralis</name>
    <dbReference type="NCBI Taxonomy" id="77777"/>
    <lineage>
        <taxon>Bacteria</taxon>
        <taxon>Bacillati</taxon>
        <taxon>Bacillota</taxon>
        <taxon>Bacilli</taxon>
        <taxon>Bacillales</taxon>
        <taxon>Bacillaceae</taxon>
        <taxon>Robertmurraya</taxon>
    </lineage>
</organism>
<sequence>MDFIVYITMEKRLNYLRHTNEIFACRKESLERVFADAKECDGLPYGIKNKFIQATLTFSAMNLNKLANWTWQFA</sequence>
<evidence type="ECO:0008006" key="3">
    <source>
        <dbReference type="Google" id="ProtNLM"/>
    </source>
</evidence>
<dbReference type="AlphaFoldDB" id="A0A919WEH4"/>
<comment type="caution">
    <text evidence="1">The sequence shown here is derived from an EMBL/GenBank/DDBJ whole genome shotgun (WGS) entry which is preliminary data.</text>
</comment>
<reference evidence="1" key="1">
    <citation type="submission" date="2021-03" db="EMBL/GenBank/DDBJ databases">
        <title>Antimicrobial resistance genes in bacteria isolated from Japanese honey, and their potential for conferring macrolide and lincosamide resistance in the American foulbrood pathogen Paenibacillus larvae.</title>
        <authorList>
            <person name="Okamoto M."/>
            <person name="Kumagai M."/>
            <person name="Kanamori H."/>
            <person name="Takamatsu D."/>
        </authorList>
    </citation>
    <scope>NUCLEOTIDE SEQUENCE</scope>
    <source>
        <strain evidence="1">J27TS8</strain>
    </source>
</reference>
<accession>A0A919WEH4</accession>
<keyword evidence="2" id="KW-1185">Reference proteome</keyword>
<proteinExistence type="predicted"/>
<evidence type="ECO:0000313" key="2">
    <source>
        <dbReference type="Proteomes" id="UP000682111"/>
    </source>
</evidence>
<protein>
    <recommendedName>
        <fullName evidence="3">Transposase</fullName>
    </recommendedName>
</protein>
<gene>
    <name evidence="1" type="ORF">J27TS8_04560</name>
</gene>
<evidence type="ECO:0000313" key="1">
    <source>
        <dbReference type="EMBL" id="GIN60463.1"/>
    </source>
</evidence>